<dbReference type="AlphaFoldDB" id="A0A6S6XW87"/>
<dbReference type="Proteomes" id="UP000515733">
    <property type="component" value="Chromosome"/>
</dbReference>
<dbReference type="KEGG" id="doe:DENOEST_1182"/>
<gene>
    <name evidence="1" type="ORF">DENOEST_1182</name>
</gene>
<name>A0A6S6XW87_9PROT</name>
<protein>
    <submittedName>
        <fullName evidence="1">Uncharacterized protein</fullName>
    </submittedName>
</protein>
<evidence type="ECO:0000313" key="2">
    <source>
        <dbReference type="Proteomes" id="UP000515733"/>
    </source>
</evidence>
<sequence>MGTLRIVSFSKILKQTEIIQKSAQEQKAFIDLTILNSSRRQLRCSHLKSKSLYAHFQY</sequence>
<keyword evidence="2" id="KW-1185">Reference proteome</keyword>
<dbReference type="EMBL" id="LR778301">
    <property type="protein sequence ID" value="CAB1368347.1"/>
    <property type="molecule type" value="Genomic_DNA"/>
</dbReference>
<accession>A0A6S6XW87</accession>
<proteinExistence type="predicted"/>
<reference evidence="1 2" key="1">
    <citation type="submission" date="2020-03" db="EMBL/GenBank/DDBJ databases">
        <authorList>
            <consortium name="Genoscope - CEA"/>
            <person name="William W."/>
        </authorList>
    </citation>
    <scope>NUCLEOTIDE SEQUENCE [LARGE SCALE GENOMIC DNA]</scope>
    <source>
        <strain evidence="2">DSM 16959</strain>
    </source>
</reference>
<organism evidence="1 2">
    <name type="scientific">Denitratisoma oestradiolicum</name>
    <dbReference type="NCBI Taxonomy" id="311182"/>
    <lineage>
        <taxon>Bacteria</taxon>
        <taxon>Pseudomonadati</taxon>
        <taxon>Pseudomonadota</taxon>
        <taxon>Betaproteobacteria</taxon>
        <taxon>Nitrosomonadales</taxon>
        <taxon>Sterolibacteriaceae</taxon>
        <taxon>Denitratisoma</taxon>
    </lineage>
</organism>
<evidence type="ECO:0000313" key="1">
    <source>
        <dbReference type="EMBL" id="CAB1368347.1"/>
    </source>
</evidence>